<proteinExistence type="predicted"/>
<reference evidence="2" key="1">
    <citation type="journal article" date="2020" name="Stud. Mycol.">
        <title>101 Dothideomycetes genomes: a test case for predicting lifestyles and emergence of pathogens.</title>
        <authorList>
            <person name="Haridas S."/>
            <person name="Albert R."/>
            <person name="Binder M."/>
            <person name="Bloem J."/>
            <person name="Labutti K."/>
            <person name="Salamov A."/>
            <person name="Andreopoulos B."/>
            <person name="Baker S."/>
            <person name="Barry K."/>
            <person name="Bills G."/>
            <person name="Bluhm B."/>
            <person name="Cannon C."/>
            <person name="Castanera R."/>
            <person name="Culley D."/>
            <person name="Daum C."/>
            <person name="Ezra D."/>
            <person name="Gonzalez J."/>
            <person name="Henrissat B."/>
            <person name="Kuo A."/>
            <person name="Liang C."/>
            <person name="Lipzen A."/>
            <person name="Lutzoni F."/>
            <person name="Magnuson J."/>
            <person name="Mondo S."/>
            <person name="Nolan M."/>
            <person name="Ohm R."/>
            <person name="Pangilinan J."/>
            <person name="Park H.-J."/>
            <person name="Ramirez L."/>
            <person name="Alfaro M."/>
            <person name="Sun H."/>
            <person name="Tritt A."/>
            <person name="Yoshinaga Y."/>
            <person name="Zwiers L.-H."/>
            <person name="Turgeon B."/>
            <person name="Goodwin S."/>
            <person name="Spatafora J."/>
            <person name="Crous P."/>
            <person name="Grigoriev I."/>
        </authorList>
    </citation>
    <scope>NUCLEOTIDE SEQUENCE</scope>
    <source>
        <strain evidence="2">CBS 130266</strain>
    </source>
</reference>
<dbReference type="OrthoDB" id="3510794at2759"/>
<evidence type="ECO:0000313" key="3">
    <source>
        <dbReference type="Proteomes" id="UP000800235"/>
    </source>
</evidence>
<dbReference type="AlphaFoldDB" id="A0A9P4TTF6"/>
<evidence type="ECO:0000313" key="2">
    <source>
        <dbReference type="EMBL" id="KAF2422433.1"/>
    </source>
</evidence>
<protein>
    <submittedName>
        <fullName evidence="2">Uncharacterized protein</fullName>
    </submittedName>
</protein>
<keyword evidence="3" id="KW-1185">Reference proteome</keyword>
<dbReference type="EMBL" id="MU007090">
    <property type="protein sequence ID" value="KAF2422433.1"/>
    <property type="molecule type" value="Genomic_DNA"/>
</dbReference>
<evidence type="ECO:0000256" key="1">
    <source>
        <dbReference type="SAM" id="MobiDB-lite"/>
    </source>
</evidence>
<comment type="caution">
    <text evidence="2">The sequence shown here is derived from an EMBL/GenBank/DDBJ whole genome shotgun (WGS) entry which is preliminary data.</text>
</comment>
<gene>
    <name evidence="2" type="ORF">EJ08DRAFT_653120</name>
</gene>
<dbReference type="Proteomes" id="UP000800235">
    <property type="component" value="Unassembled WGS sequence"/>
</dbReference>
<organism evidence="2 3">
    <name type="scientific">Tothia fuscella</name>
    <dbReference type="NCBI Taxonomy" id="1048955"/>
    <lineage>
        <taxon>Eukaryota</taxon>
        <taxon>Fungi</taxon>
        <taxon>Dikarya</taxon>
        <taxon>Ascomycota</taxon>
        <taxon>Pezizomycotina</taxon>
        <taxon>Dothideomycetes</taxon>
        <taxon>Pleosporomycetidae</taxon>
        <taxon>Venturiales</taxon>
        <taxon>Cylindrosympodiaceae</taxon>
        <taxon>Tothia</taxon>
    </lineage>
</organism>
<feature type="region of interest" description="Disordered" evidence="1">
    <location>
        <begin position="1"/>
        <end position="25"/>
    </location>
</feature>
<name>A0A9P4TTF6_9PEZI</name>
<accession>A0A9P4TTF6</accession>
<feature type="compositionally biased region" description="Polar residues" evidence="1">
    <location>
        <begin position="1"/>
        <end position="24"/>
    </location>
</feature>
<sequence>MAQSNPLKRSASPTASNHATNNGNRKCAMLEPASQPAATQILGTEVSKKDIFPFLDLPGELRNRVYTLSLDWNRIHGPITAVETVHSEENQRSPEADYMQTQSRRRAAHEAAADALFKKLHTPPILLLNKQITAEALHILHQVPLIFTYRSVGDAYFGCYGYNIDTVDIDIYKYLFMNNDTLHQVREMHFIIKGEQPAVLNAGGAATGTPINGLHNMAWAELLLLINNCSPCSSARPTHSGGNLNKVVVEYNETWWIVSAAALQTKDFSSDLKDLAVFCCAETHEFFQWVVGESLA</sequence>